<dbReference type="InterPro" id="IPR032675">
    <property type="entry name" value="LRR_dom_sf"/>
</dbReference>
<comment type="similarity">
    <text evidence="2 7">Belongs to the XK family.</text>
</comment>
<feature type="transmembrane region" description="Helical" evidence="7">
    <location>
        <begin position="912"/>
        <end position="929"/>
    </location>
</feature>
<keyword evidence="10" id="KW-1185">Reference proteome</keyword>
<dbReference type="GO" id="GO:0005886">
    <property type="term" value="C:plasma membrane"/>
    <property type="evidence" value="ECO:0007669"/>
    <property type="project" value="UniProtKB-SubCell"/>
</dbReference>
<keyword evidence="4 7" id="KW-0812">Transmembrane</keyword>
<evidence type="ECO:0000256" key="4">
    <source>
        <dbReference type="ARBA" id="ARBA00022692"/>
    </source>
</evidence>
<dbReference type="InterPro" id="IPR050895">
    <property type="entry name" value="XK-related_scramblase"/>
</dbReference>
<proteinExistence type="inferred from homology"/>
<sequence>MPSQVNQDQARADRSLAPNVDQENPRHSLPRDSNQGQTEEMPSNDLVPLPEDRFPLKMAPNDPEEFPELRPSPQTQQVVQSSTSKGVKFAPPRIDKNQPGDCAHSLDISKEARTPEKVIMPLKVSTTEEKDHYPDEVNSLLSRSRNSSYRSSAGRHGSVRVRGKLMKMASMPADSEIHEYMDGLAKDPNRYFTPHTPDTGETILHLLAKEGKLEIIQNLLVDTRVESQLVRALLLPDKLGWNPIMASTKADSGIEEMMFEFLTFLKPRMDHKQFLVLLSTQNISKDTLFTLLMRNSNTYEPSRRLLFEIIKTYATDEKMNDAILRFMQQLSTPNSCELTSRTMKCIIDLSNEIGVNFNSLFMLNDKDGNNFLMELAKLMKDDALREVLTNNQTTNFITHSVLLNTNKLGQTLLTLIEVNRESLSESLPLVLKREYGCHRRDMIKTEICLSKQLETSASASEIINELHQLEPKGCCQIFGIWTILFLTSLTPNIVLAFSDIFSDSYLVVEYYSNMNNLTHLQIHADECETLKAKSPIPLKAFAACLDSKNQFWYTITFLLIPLIFYLTEFLTLRPEYEPTGLRSKVQTLWHDLKQSKKSCTKFLSTLGTLLVYVIATIWALILWQPVTAVCKFYRDARYEASEGTTRVLRRKEKRFVDLAASRGELIEVCIEAVFEPMVQGYIIFPSIISIIQRLANSVTVGEDGTLQIEFALKGIETAQIFSIGISMVSLAWCFSEYNSVRKNMLLDIAESPCSRVVMCFFMLLQVIARLLAFMMFTLYWGPGKFYPLMIFIGIHMALSAVLHIIFSEDISYWKKGMYLKFLHNVIMNSFACIYFHNYIRFDEMPITKKRNDDESSSADVSRSNLTTRSPSRLHRMEIGDTKESPHQRIEFIDSQRPGLHISTFLRQTMFDMLYSVEYVVLLAFGFASDVEDLIDEKRRPIFISVILILSFVALGLKLLYYTCLHVWNNVILTGKKLERREFTNTTDKDNQIQSRFFKYVFISRNTWILGSLKHIETTLIVLPNRIIEAIKGRGQDLEDNFTDVTRNVNTTWFSSPKEHIQRLKPNHLILSLLFFPLVILVIVINILIIVLLVVGLILTIPIAVLIFIYNLKNGFRAVDIADEEEGQNTLELPPEVDNAETIIFHSDPDRTLVALQKELEETRKIDLSRKCDYTADEFDVFAMLILSLNRKRYPLKVLNLDNCDISDDKLVNLAPLMIKFEKVTMNGSQKLTPYGWNHLAEVIIESNTCRLKKLELKITKTDDDIIRFRREILLEELKGSSMTAEALAKIATFAPYLEKLCLDDIFNDRNFLDIIKTQSDNIIESWKELAFKITQCPLSRRSIRSLSLPGCAINDDILTILAPALVKVKFVRIGRNPITPQGWLHFKNTFLDALNANESLLTHLSLNAVIDSGTPNSSKLVHSAGMLHLSLLIPYLEEVDLSGQVEVGADGWMQLAQGMKAVYDKYPQGVVKTRSIRLENCKIPTNTRNFMIEHIAKCQLPHPIKMEFGKDTANERKGKCCFG</sequence>
<evidence type="ECO:0000256" key="2">
    <source>
        <dbReference type="ARBA" id="ARBA00008789"/>
    </source>
</evidence>
<dbReference type="PANTHER" id="PTHR16024">
    <property type="entry name" value="XK-RELATED PROTEIN"/>
    <property type="match status" value="1"/>
</dbReference>
<dbReference type="Pfam" id="PF09815">
    <property type="entry name" value="XK-related"/>
    <property type="match status" value="1"/>
</dbReference>
<feature type="transmembrane region" description="Helical" evidence="7">
    <location>
        <begin position="718"/>
        <end position="735"/>
    </location>
</feature>
<accession>A0A553P7X5</accession>
<gene>
    <name evidence="9" type="ORF">TCAL_16897</name>
</gene>
<comment type="subcellular location">
    <subcellularLocation>
        <location evidence="1">Cell membrane</location>
        <topology evidence="1">Multi-pass membrane protein</topology>
    </subcellularLocation>
    <subcellularLocation>
        <location evidence="7">Membrane</location>
        <topology evidence="7">Multi-pass membrane protein</topology>
    </subcellularLocation>
</comment>
<evidence type="ECO:0000256" key="7">
    <source>
        <dbReference type="RuleBase" id="RU910716"/>
    </source>
</evidence>
<dbReference type="PANTHER" id="PTHR16024:SF28">
    <property type="entry name" value="XK-RELATED PROTEIN"/>
    <property type="match status" value="1"/>
</dbReference>
<dbReference type="InterPro" id="IPR018629">
    <property type="entry name" value="XK-rel"/>
</dbReference>
<feature type="transmembrane region" description="Helical" evidence="7">
    <location>
        <begin position="602"/>
        <end position="623"/>
    </location>
</feature>
<evidence type="ECO:0000256" key="5">
    <source>
        <dbReference type="ARBA" id="ARBA00022989"/>
    </source>
</evidence>
<feature type="compositionally biased region" description="Low complexity" evidence="8">
    <location>
        <begin position="71"/>
        <end position="84"/>
    </location>
</feature>
<keyword evidence="6 7" id="KW-0472">Membrane</keyword>
<dbReference type="SUPFAM" id="SSF52047">
    <property type="entry name" value="RNI-like"/>
    <property type="match status" value="1"/>
</dbReference>
<evidence type="ECO:0000256" key="8">
    <source>
        <dbReference type="SAM" id="MobiDB-lite"/>
    </source>
</evidence>
<reference evidence="9 10" key="1">
    <citation type="journal article" date="2018" name="Nat. Ecol. Evol.">
        <title>Genomic signatures of mitonuclear coevolution across populations of Tigriopus californicus.</title>
        <authorList>
            <person name="Barreto F.S."/>
            <person name="Watson E.T."/>
            <person name="Lima T.G."/>
            <person name="Willett C.S."/>
            <person name="Edmands S."/>
            <person name="Li W."/>
            <person name="Burton R.S."/>
        </authorList>
    </citation>
    <scope>NUCLEOTIDE SEQUENCE [LARGE SCALE GENOMIC DNA]</scope>
    <source>
        <strain evidence="9 10">San Diego</strain>
    </source>
</reference>
<evidence type="ECO:0000313" key="10">
    <source>
        <dbReference type="Proteomes" id="UP000318571"/>
    </source>
</evidence>
<dbReference type="Gene3D" id="3.80.10.10">
    <property type="entry name" value="Ribonuclease Inhibitor"/>
    <property type="match status" value="1"/>
</dbReference>
<feature type="region of interest" description="Disordered" evidence="8">
    <location>
        <begin position="1"/>
        <end position="101"/>
    </location>
</feature>
<feature type="transmembrane region" description="Helical" evidence="7">
    <location>
        <begin position="551"/>
        <end position="572"/>
    </location>
</feature>
<comment type="caution">
    <text evidence="9">The sequence shown here is derived from an EMBL/GenBank/DDBJ whole genome shotgun (WGS) entry which is preliminary data.</text>
</comment>
<keyword evidence="3" id="KW-1003">Cell membrane</keyword>
<feature type="transmembrane region" description="Helical" evidence="7">
    <location>
        <begin position="1073"/>
        <end position="1106"/>
    </location>
</feature>
<protein>
    <recommendedName>
        <fullName evidence="7">XK-related protein</fullName>
    </recommendedName>
</protein>
<evidence type="ECO:0000256" key="6">
    <source>
        <dbReference type="ARBA" id="ARBA00023136"/>
    </source>
</evidence>
<dbReference type="InterPro" id="IPR036770">
    <property type="entry name" value="Ankyrin_rpt-contain_sf"/>
</dbReference>
<evidence type="ECO:0000313" key="9">
    <source>
        <dbReference type="EMBL" id="TRY73782.1"/>
    </source>
</evidence>
<feature type="transmembrane region" description="Helical" evidence="7">
    <location>
        <begin position="941"/>
        <end position="960"/>
    </location>
</feature>
<keyword evidence="5 7" id="KW-1133">Transmembrane helix</keyword>
<name>A0A553P7X5_TIGCA</name>
<feature type="transmembrane region" description="Helical" evidence="7">
    <location>
        <begin position="785"/>
        <end position="806"/>
    </location>
</feature>
<evidence type="ECO:0000256" key="3">
    <source>
        <dbReference type="ARBA" id="ARBA00022475"/>
    </source>
</evidence>
<feature type="transmembrane region" description="Helical" evidence="7">
    <location>
        <begin position="756"/>
        <end position="779"/>
    </location>
</feature>
<feature type="compositionally biased region" description="Polar residues" evidence="8">
    <location>
        <begin position="31"/>
        <end position="41"/>
    </location>
</feature>
<evidence type="ECO:0000256" key="1">
    <source>
        <dbReference type="ARBA" id="ARBA00004651"/>
    </source>
</evidence>
<dbReference type="Gene3D" id="1.25.40.20">
    <property type="entry name" value="Ankyrin repeat-containing domain"/>
    <property type="match status" value="1"/>
</dbReference>
<dbReference type="EMBL" id="VCGU01000007">
    <property type="protein sequence ID" value="TRY73782.1"/>
    <property type="molecule type" value="Genomic_DNA"/>
</dbReference>
<dbReference type="Proteomes" id="UP000318571">
    <property type="component" value="Chromosome 3"/>
</dbReference>
<organism evidence="9 10">
    <name type="scientific">Tigriopus californicus</name>
    <name type="common">Marine copepod</name>
    <dbReference type="NCBI Taxonomy" id="6832"/>
    <lineage>
        <taxon>Eukaryota</taxon>
        <taxon>Metazoa</taxon>
        <taxon>Ecdysozoa</taxon>
        <taxon>Arthropoda</taxon>
        <taxon>Crustacea</taxon>
        <taxon>Multicrustacea</taxon>
        <taxon>Hexanauplia</taxon>
        <taxon>Copepoda</taxon>
        <taxon>Harpacticoida</taxon>
        <taxon>Harpacticidae</taxon>
        <taxon>Tigriopus</taxon>
    </lineage>
</organism>